<protein>
    <recommendedName>
        <fullName evidence="2 12">Diphosphomevalonate decarboxylase</fullName>
        <ecNumber evidence="2 12">4.1.1.33</ecNumber>
    </recommendedName>
</protein>
<evidence type="ECO:0000313" key="17">
    <source>
        <dbReference type="EMBL" id="CCA21522.1"/>
    </source>
</evidence>
<dbReference type="NCBIfam" id="TIGR01240">
    <property type="entry name" value="mevDPdecarb"/>
    <property type="match status" value="1"/>
</dbReference>
<reference evidence="17" key="2">
    <citation type="submission" date="2011-02" db="EMBL/GenBank/DDBJ databases">
        <authorList>
            <person name="MacLean D."/>
        </authorList>
    </citation>
    <scope>NUCLEOTIDE SEQUENCE</scope>
</reference>
<keyword evidence="4 12" id="KW-0547">Nucleotide-binding</keyword>
<dbReference type="Pfam" id="PF18376">
    <property type="entry name" value="MDD_C"/>
    <property type="match status" value="1"/>
</dbReference>
<evidence type="ECO:0000256" key="12">
    <source>
        <dbReference type="PIRNR" id="PIRNR015950"/>
    </source>
</evidence>
<dbReference type="EC" id="4.1.1.33" evidence="2 12"/>
<evidence type="ECO:0000256" key="9">
    <source>
        <dbReference type="ARBA" id="ARBA00023166"/>
    </source>
</evidence>
<dbReference type="PIRSF" id="PIRSF015950">
    <property type="entry name" value="Mev_P_decrbx"/>
    <property type="match status" value="1"/>
</dbReference>
<gene>
    <name evidence="17" type="primary">AlNc14C125G6797</name>
    <name evidence="17" type="ORF">ALNC14_076650</name>
</gene>
<feature type="domain" description="Mvd1 C-terminal" evidence="15">
    <location>
        <begin position="182"/>
        <end position="374"/>
    </location>
</feature>
<dbReference type="Gene3D" id="3.30.70.890">
    <property type="entry name" value="GHMP kinase, C-terminal domain"/>
    <property type="match status" value="1"/>
</dbReference>
<dbReference type="UniPathway" id="UPA00063"/>
<keyword evidence="13" id="KW-0152">Cholesterol biosynthesis</keyword>
<dbReference type="FunFam" id="3.30.230.10:FF:000080">
    <property type="entry name" value="Diphosphomevalonate decarboxylase"/>
    <property type="match status" value="1"/>
</dbReference>
<dbReference type="GO" id="GO:0005524">
    <property type="term" value="F:ATP binding"/>
    <property type="evidence" value="ECO:0007669"/>
    <property type="project" value="UniProtKB-UniRule"/>
</dbReference>
<organism evidence="17">
    <name type="scientific">Albugo laibachii Nc14</name>
    <dbReference type="NCBI Taxonomy" id="890382"/>
    <lineage>
        <taxon>Eukaryota</taxon>
        <taxon>Sar</taxon>
        <taxon>Stramenopiles</taxon>
        <taxon>Oomycota</taxon>
        <taxon>Peronosporomycetes</taxon>
        <taxon>Albuginales</taxon>
        <taxon>Albuginaceae</taxon>
        <taxon>Albugo</taxon>
    </lineage>
</organism>
<evidence type="ECO:0000256" key="7">
    <source>
        <dbReference type="ARBA" id="ARBA00023011"/>
    </source>
</evidence>
<dbReference type="GO" id="GO:0005829">
    <property type="term" value="C:cytosol"/>
    <property type="evidence" value="ECO:0007669"/>
    <property type="project" value="InterPro"/>
</dbReference>
<evidence type="ECO:0000256" key="4">
    <source>
        <dbReference type="ARBA" id="ARBA00022741"/>
    </source>
</evidence>
<evidence type="ECO:0000256" key="3">
    <source>
        <dbReference type="ARBA" id="ARBA00022516"/>
    </source>
</evidence>
<comment type="similarity">
    <text evidence="1 12 13">Belongs to the diphosphomevalonate decarboxylase family.</text>
</comment>
<evidence type="ECO:0000256" key="13">
    <source>
        <dbReference type="RuleBase" id="RU363086"/>
    </source>
</evidence>
<sequence length="429" mass="47173">MKVVTCLSPTNIAIIKYWGKENPVLNTPLNSSVSVTLDPTLLYAKTSIAVDQSFSATRMWLNGKELSQLPSRAIAVIELLKSLSGDPKCRKMHFHIVSENSFPTGAGLASSAAGYASLVYTLAQILDLHIPLEELSVIARQGSGSACRSLFGGLVRWDKGTDSASSKAIHIADETSWPELCAVICVVNEKEKETSSTFGMQLSKRTSALLPFRTSKIVPERIEAMQSAFLEKNFTQFGRILMQDSNQFHAICLDTQPPIFYMNATSQHIISLIHAYNNISEDGEIRAAYTFDAGPNAVVYTTRAYLEELVQLLQLVYSDLKNIPFEASLSLHFQSNSKALRPQVRQLGDSMRNPSLRKGIRRLYISCVGSGPVILDPTESLIDVRNGLPRKLPLKERGTHSMGTRRSAFSIGLGAVVALAIIGSFFMRK</sequence>
<keyword evidence="13" id="KW-0153">Cholesterol metabolism</keyword>
<comment type="pathway">
    <text evidence="13">Steroid biosynthesis; cholesterol biosynthesis.</text>
</comment>
<evidence type="ECO:0000256" key="11">
    <source>
        <dbReference type="ARBA" id="ARBA00023239"/>
    </source>
</evidence>
<dbReference type="AlphaFoldDB" id="F0WJS1"/>
<keyword evidence="14" id="KW-0812">Transmembrane</keyword>
<comment type="catalytic activity">
    <reaction evidence="12 13">
        <text>(R)-5-diphosphomevalonate + ATP = isopentenyl diphosphate + ADP + phosphate + CO2</text>
        <dbReference type="Rhea" id="RHEA:23732"/>
        <dbReference type="ChEBI" id="CHEBI:16526"/>
        <dbReference type="ChEBI" id="CHEBI:30616"/>
        <dbReference type="ChEBI" id="CHEBI:43474"/>
        <dbReference type="ChEBI" id="CHEBI:57557"/>
        <dbReference type="ChEBI" id="CHEBI:128769"/>
        <dbReference type="ChEBI" id="CHEBI:456216"/>
        <dbReference type="EC" id="4.1.1.33"/>
    </reaction>
</comment>
<accession>F0WJS1</accession>
<proteinExistence type="inferred from homology"/>
<keyword evidence="7 13" id="KW-0756">Sterol biosynthesis</keyword>
<keyword evidence="9 13" id="KW-1207">Sterol metabolism</keyword>
<evidence type="ECO:0000256" key="1">
    <source>
        <dbReference type="ARBA" id="ARBA00008831"/>
    </source>
</evidence>
<reference evidence="17" key="1">
    <citation type="journal article" date="2011" name="PLoS Biol.">
        <title>Gene gain and loss during evolution of obligate parasitism in the white rust pathogen of Arabidopsis thaliana.</title>
        <authorList>
            <person name="Kemen E."/>
            <person name="Gardiner A."/>
            <person name="Schultz-Larsen T."/>
            <person name="Kemen A.C."/>
            <person name="Balmuth A.L."/>
            <person name="Robert-Seilaniantz A."/>
            <person name="Bailey K."/>
            <person name="Holub E."/>
            <person name="Studholme D.J."/>
            <person name="Maclean D."/>
            <person name="Jones J.D."/>
        </authorList>
    </citation>
    <scope>NUCLEOTIDE SEQUENCE</scope>
</reference>
<dbReference type="InterPro" id="IPR020568">
    <property type="entry name" value="Ribosomal_Su5_D2-typ_SF"/>
</dbReference>
<dbReference type="PANTHER" id="PTHR10977">
    <property type="entry name" value="DIPHOSPHOMEVALONATE DECARBOXYLASE"/>
    <property type="match status" value="1"/>
</dbReference>
<dbReference type="InterPro" id="IPR036554">
    <property type="entry name" value="GHMP_kinase_C_sf"/>
</dbReference>
<dbReference type="GO" id="GO:0004163">
    <property type="term" value="F:diphosphomevalonate decarboxylase activity"/>
    <property type="evidence" value="ECO:0007669"/>
    <property type="project" value="UniProtKB-UniRule"/>
</dbReference>
<evidence type="ECO:0000256" key="10">
    <source>
        <dbReference type="ARBA" id="ARBA00023221"/>
    </source>
</evidence>
<name>F0WJS1_9STRA</name>
<keyword evidence="14" id="KW-1133">Transmembrane helix</keyword>
<evidence type="ECO:0000256" key="2">
    <source>
        <dbReference type="ARBA" id="ARBA00012296"/>
    </source>
</evidence>
<evidence type="ECO:0000256" key="5">
    <source>
        <dbReference type="ARBA" id="ARBA00022840"/>
    </source>
</evidence>
<dbReference type="EMBL" id="FR824170">
    <property type="protein sequence ID" value="CCA21522.1"/>
    <property type="molecule type" value="Genomic_DNA"/>
</dbReference>
<dbReference type="Pfam" id="PF22700">
    <property type="entry name" value="MVD-like_N"/>
    <property type="match status" value="1"/>
</dbReference>
<dbReference type="HOGENOM" id="CLU_040369_4_3_1"/>
<keyword evidence="10 13" id="KW-0753">Steroid metabolism</keyword>
<dbReference type="GO" id="GO:0006695">
    <property type="term" value="P:cholesterol biosynthetic process"/>
    <property type="evidence" value="ECO:0007669"/>
    <property type="project" value="UniProtKB-UniPathway"/>
</dbReference>
<keyword evidence="3 13" id="KW-0444">Lipid biosynthesis</keyword>
<dbReference type="GO" id="GO:0019287">
    <property type="term" value="P:isopentenyl diphosphate biosynthetic process, mevalonate pathway"/>
    <property type="evidence" value="ECO:0007669"/>
    <property type="project" value="UniProtKB-UniRule"/>
</dbReference>
<dbReference type="InterPro" id="IPR029765">
    <property type="entry name" value="Mev_diP_decarb"/>
</dbReference>
<evidence type="ECO:0000259" key="16">
    <source>
        <dbReference type="Pfam" id="PF22700"/>
    </source>
</evidence>
<feature type="transmembrane region" description="Helical" evidence="14">
    <location>
        <begin position="407"/>
        <end position="427"/>
    </location>
</feature>
<evidence type="ECO:0000256" key="6">
    <source>
        <dbReference type="ARBA" id="ARBA00022955"/>
    </source>
</evidence>
<keyword evidence="5 12" id="KW-0067">ATP-binding</keyword>
<dbReference type="InterPro" id="IPR005935">
    <property type="entry name" value="Mev_decarb"/>
</dbReference>
<dbReference type="SUPFAM" id="SSF54211">
    <property type="entry name" value="Ribosomal protein S5 domain 2-like"/>
    <property type="match status" value="1"/>
</dbReference>
<dbReference type="SUPFAM" id="SSF55060">
    <property type="entry name" value="GHMP Kinase, C-terminal domain"/>
    <property type="match status" value="1"/>
</dbReference>
<keyword evidence="8 12" id="KW-0443">Lipid metabolism</keyword>
<evidence type="ECO:0000259" key="15">
    <source>
        <dbReference type="Pfam" id="PF18376"/>
    </source>
</evidence>
<dbReference type="PANTHER" id="PTHR10977:SF3">
    <property type="entry name" value="DIPHOSPHOMEVALONATE DECARBOXYLASE"/>
    <property type="match status" value="1"/>
</dbReference>
<evidence type="ECO:0000256" key="8">
    <source>
        <dbReference type="ARBA" id="ARBA00023098"/>
    </source>
</evidence>
<keyword evidence="14" id="KW-0472">Membrane</keyword>
<evidence type="ECO:0000256" key="14">
    <source>
        <dbReference type="SAM" id="Phobius"/>
    </source>
</evidence>
<dbReference type="Gene3D" id="3.30.230.10">
    <property type="match status" value="1"/>
</dbReference>
<keyword evidence="6 13" id="KW-0752">Steroid biosynthesis</keyword>
<dbReference type="InterPro" id="IPR014721">
    <property type="entry name" value="Ribsml_uS5_D2-typ_fold_subgr"/>
</dbReference>
<comment type="function">
    <text evidence="13">Catalyzes the ATP dependent decarboxylation of (R)-5-diphosphomevalonate to form isopentenyl diphosphate (IPP). Functions in the mevalonate (MVA) pathway leading to isopentenyl diphosphate (IPP), a key precursor for the biosynthesis of isoprenoids and sterol synthesis.</text>
</comment>
<feature type="domain" description="Diphosphomevalonate decarboxylase-like N-terminal" evidence="16">
    <location>
        <begin position="9"/>
        <end position="168"/>
    </location>
</feature>
<dbReference type="InterPro" id="IPR053859">
    <property type="entry name" value="MVD-like_N"/>
</dbReference>
<keyword evidence="11 12" id="KW-0456">Lyase</keyword>
<dbReference type="InterPro" id="IPR041431">
    <property type="entry name" value="Mvd1_C"/>
</dbReference>